<dbReference type="EMBL" id="JANPWB010000005">
    <property type="protein sequence ID" value="KAJ1188667.1"/>
    <property type="molecule type" value="Genomic_DNA"/>
</dbReference>
<protein>
    <submittedName>
        <fullName evidence="3">Uncharacterized protein</fullName>
    </submittedName>
</protein>
<keyword evidence="2" id="KW-0812">Transmembrane</keyword>
<reference evidence="3" key="1">
    <citation type="journal article" date="2022" name="bioRxiv">
        <title>Sequencing and chromosome-scale assembly of the giantPleurodeles waltlgenome.</title>
        <authorList>
            <person name="Brown T."/>
            <person name="Elewa A."/>
            <person name="Iarovenko S."/>
            <person name="Subramanian E."/>
            <person name="Araus A.J."/>
            <person name="Petzold A."/>
            <person name="Susuki M."/>
            <person name="Suzuki K.-i.T."/>
            <person name="Hayashi T."/>
            <person name="Toyoda A."/>
            <person name="Oliveira C."/>
            <person name="Osipova E."/>
            <person name="Leigh N.D."/>
            <person name="Simon A."/>
            <person name="Yun M.H."/>
        </authorList>
    </citation>
    <scope>NUCLEOTIDE SEQUENCE</scope>
    <source>
        <strain evidence="3">20211129_DDA</strain>
        <tissue evidence="3">Liver</tissue>
    </source>
</reference>
<name>A0AAV7UIR0_PLEWA</name>
<organism evidence="3 4">
    <name type="scientific">Pleurodeles waltl</name>
    <name type="common">Iberian ribbed newt</name>
    <dbReference type="NCBI Taxonomy" id="8319"/>
    <lineage>
        <taxon>Eukaryota</taxon>
        <taxon>Metazoa</taxon>
        <taxon>Chordata</taxon>
        <taxon>Craniata</taxon>
        <taxon>Vertebrata</taxon>
        <taxon>Euteleostomi</taxon>
        <taxon>Amphibia</taxon>
        <taxon>Batrachia</taxon>
        <taxon>Caudata</taxon>
        <taxon>Salamandroidea</taxon>
        <taxon>Salamandridae</taxon>
        <taxon>Pleurodelinae</taxon>
        <taxon>Pleurodeles</taxon>
    </lineage>
</organism>
<keyword evidence="2" id="KW-0472">Membrane</keyword>
<evidence type="ECO:0000256" key="1">
    <source>
        <dbReference type="SAM" id="MobiDB-lite"/>
    </source>
</evidence>
<dbReference type="AlphaFoldDB" id="A0AAV7UIR0"/>
<evidence type="ECO:0000313" key="4">
    <source>
        <dbReference type="Proteomes" id="UP001066276"/>
    </source>
</evidence>
<sequence>MAWSGRPVGAAPRSESSTPDRWCSKPGRSQPRGQTSKSVSASFCFTLRASRYSVGSGRGPPNTTLATRRATPHVKDCPAMAANHAVLVRRVQSLTRSRHIKAAAAHHAVLVPFIFFHFLCFPFSSLILTPGLLEQA</sequence>
<proteinExistence type="predicted"/>
<comment type="caution">
    <text evidence="3">The sequence shown here is derived from an EMBL/GenBank/DDBJ whole genome shotgun (WGS) entry which is preliminary data.</text>
</comment>
<gene>
    <name evidence="3" type="ORF">NDU88_005426</name>
</gene>
<evidence type="ECO:0000313" key="3">
    <source>
        <dbReference type="EMBL" id="KAJ1188667.1"/>
    </source>
</evidence>
<dbReference type="Proteomes" id="UP001066276">
    <property type="component" value="Chromosome 3_1"/>
</dbReference>
<keyword evidence="2" id="KW-1133">Transmembrane helix</keyword>
<accession>A0AAV7UIR0</accession>
<feature type="transmembrane region" description="Helical" evidence="2">
    <location>
        <begin position="108"/>
        <end position="133"/>
    </location>
</feature>
<keyword evidence="4" id="KW-1185">Reference proteome</keyword>
<evidence type="ECO:0000256" key="2">
    <source>
        <dbReference type="SAM" id="Phobius"/>
    </source>
</evidence>
<feature type="region of interest" description="Disordered" evidence="1">
    <location>
        <begin position="1"/>
        <end position="39"/>
    </location>
</feature>